<dbReference type="InterPro" id="IPR043216">
    <property type="entry name" value="PAP-like"/>
</dbReference>
<evidence type="ECO:0000256" key="1">
    <source>
        <dbReference type="ARBA" id="ARBA00004141"/>
    </source>
</evidence>
<reference evidence="9 10" key="1">
    <citation type="submission" date="2019-09" db="EMBL/GenBank/DDBJ databases">
        <authorList>
            <consortium name="DOE Joint Genome Institute"/>
            <person name="Mondo S.J."/>
            <person name="Navarro-Mendoza M.I."/>
            <person name="Perez-Arques C."/>
            <person name="Panchal S."/>
            <person name="Nicolas F.E."/>
            <person name="Ganguly P."/>
            <person name="Pangilinan J."/>
            <person name="Grigoriev I."/>
            <person name="Heitman J."/>
            <person name="Sanya K."/>
            <person name="Garre V."/>
        </authorList>
    </citation>
    <scope>NUCLEOTIDE SEQUENCE [LARGE SCALE GENOMIC DNA]</scope>
    <source>
        <strain evidence="9 10">MU402</strain>
    </source>
</reference>
<comment type="similarity">
    <text evidence="2">Belongs to the PA-phosphatase related phosphoesterase family.</text>
</comment>
<sequence>MLKVLQDPFKKRLAVSYLWDWVLVIIMTAAFFAIDQITPFHRMFSLEDKTIMFPYAEKESVPVWMLLIICFVAPIIVIAGISLSGYGYRRSLHDFHSGVLGLCLGLAMTIMLTDVIKVTAGRPRPDMLSRCQPPADAVDPRFGLTSVSICTTDIYSHTMIDGFKSFPSGHSSFSFAGLGYLAFYIAGKVKMFDEKGHTYKGFLFAFPIIGALLVAISRTEDYRHHWQDVTIGALLGTFCAYFAYRQYYPGLSQDSCRDPFLTRVAYCKRGFDLESGGGGNNRADSSTIALLNSQQNDQPGMPKNLGKYQQDDFNSEGSSGQSDYNHHQHVPLDYTTTTTTTENLMLHHTDSNNSTSPLTGAAASRRNQ</sequence>
<evidence type="ECO:0000256" key="7">
    <source>
        <dbReference type="SAM" id="Phobius"/>
    </source>
</evidence>
<dbReference type="PANTHER" id="PTHR10165:SF35">
    <property type="entry name" value="RE23632P"/>
    <property type="match status" value="1"/>
</dbReference>
<proteinExistence type="inferred from homology"/>
<gene>
    <name evidence="9" type="ORF">FB192DRAFT_1403592</name>
</gene>
<feature type="region of interest" description="Disordered" evidence="6">
    <location>
        <begin position="347"/>
        <end position="368"/>
    </location>
</feature>
<protein>
    <submittedName>
        <fullName evidence="9">Phosphatidic acid phosphatase type 2/haloperoxidase</fullName>
    </submittedName>
</protein>
<dbReference type="InterPro" id="IPR036938">
    <property type="entry name" value="PAP2/HPO_sf"/>
</dbReference>
<keyword evidence="9" id="KW-0560">Oxidoreductase</keyword>
<feature type="transmembrane region" description="Helical" evidence="7">
    <location>
        <begin position="199"/>
        <end position="219"/>
    </location>
</feature>
<comment type="caution">
    <text evidence="9">The sequence shown here is derived from an EMBL/GenBank/DDBJ whole genome shotgun (WGS) entry which is preliminary data.</text>
</comment>
<dbReference type="GO" id="GO:0006644">
    <property type="term" value="P:phospholipid metabolic process"/>
    <property type="evidence" value="ECO:0007669"/>
    <property type="project" value="InterPro"/>
</dbReference>
<keyword evidence="5 7" id="KW-0472">Membrane</keyword>
<evidence type="ECO:0000256" key="4">
    <source>
        <dbReference type="ARBA" id="ARBA00022989"/>
    </source>
</evidence>
<feature type="region of interest" description="Disordered" evidence="6">
    <location>
        <begin position="293"/>
        <end position="329"/>
    </location>
</feature>
<dbReference type="SMART" id="SM00014">
    <property type="entry name" value="acidPPc"/>
    <property type="match status" value="1"/>
</dbReference>
<dbReference type="PANTHER" id="PTHR10165">
    <property type="entry name" value="LIPID PHOSPHATE PHOSPHATASE"/>
    <property type="match status" value="1"/>
</dbReference>
<dbReference type="Proteomes" id="UP000469890">
    <property type="component" value="Unassembled WGS sequence"/>
</dbReference>
<name>A0A8H4EXC8_MUCCL</name>
<evidence type="ECO:0000313" key="9">
    <source>
        <dbReference type="EMBL" id="KAF1796773.1"/>
    </source>
</evidence>
<evidence type="ECO:0000256" key="2">
    <source>
        <dbReference type="ARBA" id="ARBA00008816"/>
    </source>
</evidence>
<dbReference type="InterPro" id="IPR000326">
    <property type="entry name" value="PAP2/HPO"/>
</dbReference>
<accession>A0A8H4EXC8</accession>
<feature type="compositionally biased region" description="Polar residues" evidence="6">
    <location>
        <begin position="311"/>
        <end position="323"/>
    </location>
</feature>
<comment type="subcellular location">
    <subcellularLocation>
        <location evidence="1">Membrane</location>
        <topology evidence="1">Multi-pass membrane protein</topology>
    </subcellularLocation>
</comment>
<feature type="transmembrane region" description="Helical" evidence="7">
    <location>
        <begin position="12"/>
        <end position="34"/>
    </location>
</feature>
<dbReference type="SUPFAM" id="SSF48317">
    <property type="entry name" value="Acid phosphatase/Vanadium-dependent haloperoxidase"/>
    <property type="match status" value="1"/>
</dbReference>
<evidence type="ECO:0000256" key="5">
    <source>
        <dbReference type="ARBA" id="ARBA00023136"/>
    </source>
</evidence>
<keyword evidence="4 7" id="KW-1133">Transmembrane helix</keyword>
<feature type="transmembrane region" description="Helical" evidence="7">
    <location>
        <begin position="63"/>
        <end position="86"/>
    </location>
</feature>
<evidence type="ECO:0000256" key="3">
    <source>
        <dbReference type="ARBA" id="ARBA00022692"/>
    </source>
</evidence>
<feature type="transmembrane region" description="Helical" evidence="7">
    <location>
        <begin position="225"/>
        <end position="244"/>
    </location>
</feature>
<dbReference type="GO" id="GO:0016020">
    <property type="term" value="C:membrane"/>
    <property type="evidence" value="ECO:0007669"/>
    <property type="project" value="UniProtKB-SubCell"/>
</dbReference>
<organism evidence="9 10">
    <name type="scientific">Mucor circinelloides f. lusitanicus</name>
    <name type="common">Mucor racemosus var. lusitanicus</name>
    <dbReference type="NCBI Taxonomy" id="29924"/>
    <lineage>
        <taxon>Eukaryota</taxon>
        <taxon>Fungi</taxon>
        <taxon>Fungi incertae sedis</taxon>
        <taxon>Mucoromycota</taxon>
        <taxon>Mucoromycotina</taxon>
        <taxon>Mucoromycetes</taxon>
        <taxon>Mucorales</taxon>
        <taxon>Mucorineae</taxon>
        <taxon>Mucoraceae</taxon>
        <taxon>Mucor</taxon>
    </lineage>
</organism>
<dbReference type="GO" id="GO:0046839">
    <property type="term" value="P:phospholipid dephosphorylation"/>
    <property type="evidence" value="ECO:0007669"/>
    <property type="project" value="TreeGrafter"/>
</dbReference>
<keyword evidence="3 7" id="KW-0812">Transmembrane</keyword>
<keyword evidence="9" id="KW-0575">Peroxidase</keyword>
<evidence type="ECO:0000259" key="8">
    <source>
        <dbReference type="SMART" id="SM00014"/>
    </source>
</evidence>
<feature type="transmembrane region" description="Helical" evidence="7">
    <location>
        <begin position="98"/>
        <end position="120"/>
    </location>
</feature>
<dbReference type="EMBL" id="JAAECE010000011">
    <property type="protein sequence ID" value="KAF1796773.1"/>
    <property type="molecule type" value="Genomic_DNA"/>
</dbReference>
<dbReference type="AlphaFoldDB" id="A0A8H4EXC8"/>
<feature type="transmembrane region" description="Helical" evidence="7">
    <location>
        <begin position="169"/>
        <end position="187"/>
    </location>
</feature>
<evidence type="ECO:0000256" key="6">
    <source>
        <dbReference type="SAM" id="MobiDB-lite"/>
    </source>
</evidence>
<dbReference type="Gene3D" id="1.20.144.10">
    <property type="entry name" value="Phosphatidic acid phosphatase type 2/haloperoxidase"/>
    <property type="match status" value="1"/>
</dbReference>
<dbReference type="GO" id="GO:0008195">
    <property type="term" value="F:phosphatidate phosphatase activity"/>
    <property type="evidence" value="ECO:0007669"/>
    <property type="project" value="TreeGrafter"/>
</dbReference>
<dbReference type="CDD" id="cd03390">
    <property type="entry name" value="PAP2_containing_1_like"/>
    <property type="match status" value="1"/>
</dbReference>
<dbReference type="GO" id="GO:0004601">
    <property type="term" value="F:peroxidase activity"/>
    <property type="evidence" value="ECO:0007669"/>
    <property type="project" value="UniProtKB-KW"/>
</dbReference>
<evidence type="ECO:0000313" key="10">
    <source>
        <dbReference type="Proteomes" id="UP000469890"/>
    </source>
</evidence>
<dbReference type="Pfam" id="PF01569">
    <property type="entry name" value="PAP2"/>
    <property type="match status" value="1"/>
</dbReference>
<feature type="domain" description="Phosphatidic acid phosphatase type 2/haloperoxidase" evidence="8">
    <location>
        <begin position="99"/>
        <end position="244"/>
    </location>
</feature>